<dbReference type="EMBL" id="JBICCN010000254">
    <property type="protein sequence ID" value="KAL3083017.1"/>
    <property type="molecule type" value="Genomic_DNA"/>
</dbReference>
<evidence type="ECO:0000256" key="5">
    <source>
        <dbReference type="ARBA" id="ARBA00022679"/>
    </source>
</evidence>
<evidence type="ECO:0000256" key="9">
    <source>
        <dbReference type="ARBA" id="ARBA00023136"/>
    </source>
</evidence>
<evidence type="ECO:0000313" key="13">
    <source>
        <dbReference type="Proteomes" id="UP001620645"/>
    </source>
</evidence>
<dbReference type="EC" id="2.4.1.258" evidence="3"/>
<feature type="transmembrane region" description="Helical" evidence="11">
    <location>
        <begin position="321"/>
        <end position="340"/>
    </location>
</feature>
<dbReference type="GO" id="GO:0005789">
    <property type="term" value="C:endoplasmic reticulum membrane"/>
    <property type="evidence" value="ECO:0007669"/>
    <property type="project" value="UniProtKB-SubCell"/>
</dbReference>
<evidence type="ECO:0000256" key="11">
    <source>
        <dbReference type="SAM" id="Phobius"/>
    </source>
</evidence>
<accession>A0ABD2ISQ2</accession>
<reference evidence="12 13" key="1">
    <citation type="submission" date="2024-10" db="EMBL/GenBank/DDBJ databases">
        <authorList>
            <person name="Kim D."/>
        </authorList>
    </citation>
    <scope>NUCLEOTIDE SEQUENCE [LARGE SCALE GENOMIC DNA]</scope>
    <source>
        <strain evidence="12">Taebaek</strain>
    </source>
</reference>
<dbReference type="AlphaFoldDB" id="A0ABD2ISQ2"/>
<dbReference type="PANTHER" id="PTHR12646:SF0">
    <property type="entry name" value="DOL-P-MAN:MAN(5)GLCNAC(2)-PP-DOL ALPHA-1,3-MANNOSYLTRANSFERASE"/>
    <property type="match status" value="1"/>
</dbReference>
<evidence type="ECO:0000313" key="12">
    <source>
        <dbReference type="EMBL" id="KAL3083017.1"/>
    </source>
</evidence>
<sequence>MLDNRNFSFSNSRNGIVRTFLNLMFTVNSKGFLLTASLMFLVEIGIVFQIIRLVPYTEIDWSTYMQHVEVYEDGQRNYTQIRGDTGPIVYPAGHLHIFRLFYHLTDHGKNVLRAQCLFGFAYLANLLLVFRLYFLSGRVPPFVLPLVCLTSYRVHSIFVLRLFNDPIAMLLFFVSLNLLVSRYSLFGCVLFSFAVAVKMNILLFSPALLFVLLLGNGFVQTVWHLAIALLIQMLLALEFLAFDCFAYVSKAFELGRVFLFQWTVNWRFLPESVFLDRRFHIALLVAHLSFLTIFALKFWFRSTGGLLTSLHKLLFGVLLRLDAHDILFAFFTSNLIGMAFARSLHYQFYCWYYHSLPYLLFSPLYSAPHIENGPGNGSVFSPKQIVIRTLILLGVEFCWNVFPSTPFSAILLHALHFSVIILSCRNSSSSAHFPLKNE</sequence>
<comment type="subcellular location">
    <subcellularLocation>
        <location evidence="1">Endoplasmic reticulum membrane</location>
        <topology evidence="1">Multi-pass membrane protein</topology>
    </subcellularLocation>
</comment>
<comment type="caution">
    <text evidence="12">The sequence shown here is derived from an EMBL/GenBank/DDBJ whole genome shotgun (WGS) entry which is preliminary data.</text>
</comment>
<dbReference type="GO" id="GO:0052925">
    <property type="term" value="F:dol-P-Man:Man(5)GlcNAc(2)-PP-Dol alpha-1,3-mannosyltransferase activity"/>
    <property type="evidence" value="ECO:0007669"/>
    <property type="project" value="UniProtKB-EC"/>
</dbReference>
<evidence type="ECO:0000256" key="4">
    <source>
        <dbReference type="ARBA" id="ARBA00022676"/>
    </source>
</evidence>
<dbReference type="Pfam" id="PF05208">
    <property type="entry name" value="ALG3"/>
    <property type="match status" value="1"/>
</dbReference>
<feature type="transmembrane region" description="Helical" evidence="11">
    <location>
        <begin position="279"/>
        <end position="300"/>
    </location>
</feature>
<comment type="catalytic activity">
    <reaction evidence="10">
        <text>an alpha-D-Man-(1-&gt;2)-alpha-D-Man-(1-&gt;2)-alpha-D-Man-(1-&gt;3)-[alpha-D-Man-(1-&gt;6)]-beta-D-Man-(1-&gt;4)-beta-D-GlcNAc-(1-&gt;4)-alpha-D-GlcNAc-diphospho-di-trans,poly-cis-dolichol + a di-trans,poly-cis-dolichyl beta-D-mannosyl phosphate = an alpha-D-Man-(1-&gt;2)-alpha-D-Man-(1-&gt;2)-alpha-D-Man-(1-&gt;3)-[alpha-D-Man-(1-&gt;3)-alpha-D-Man-(1-&gt;6)]-beta-D-Man-(1-&gt;4)-beta-D-GlcNAc-(1-&gt;4)-alpha-D-GlcNAc-diphospho-di-trans,poly-cis-dolichol + a di-trans,poly-cis-dolichyl phosphate + H(+)</text>
        <dbReference type="Rhea" id="RHEA:29527"/>
        <dbReference type="Rhea" id="RHEA-COMP:19498"/>
        <dbReference type="Rhea" id="RHEA-COMP:19501"/>
        <dbReference type="Rhea" id="RHEA-COMP:19516"/>
        <dbReference type="Rhea" id="RHEA-COMP:19517"/>
        <dbReference type="ChEBI" id="CHEBI:15378"/>
        <dbReference type="ChEBI" id="CHEBI:57683"/>
        <dbReference type="ChEBI" id="CHEBI:58211"/>
        <dbReference type="ChEBI" id="CHEBI:132515"/>
        <dbReference type="ChEBI" id="CHEBI:132516"/>
        <dbReference type="EC" id="2.4.1.258"/>
    </reaction>
    <physiologicalReaction direction="left-to-right" evidence="10">
        <dbReference type="Rhea" id="RHEA:29528"/>
    </physiologicalReaction>
</comment>
<evidence type="ECO:0000256" key="3">
    <source>
        <dbReference type="ARBA" id="ARBA00011964"/>
    </source>
</evidence>
<gene>
    <name evidence="12" type="ORF">niasHS_010819</name>
</gene>
<keyword evidence="6 11" id="KW-0812">Transmembrane</keyword>
<evidence type="ECO:0000256" key="6">
    <source>
        <dbReference type="ARBA" id="ARBA00022692"/>
    </source>
</evidence>
<proteinExistence type="predicted"/>
<feature type="transmembrane region" description="Helical" evidence="11">
    <location>
        <begin position="170"/>
        <end position="195"/>
    </location>
</feature>
<keyword evidence="13" id="KW-1185">Reference proteome</keyword>
<feature type="transmembrane region" description="Helical" evidence="11">
    <location>
        <begin position="31"/>
        <end position="51"/>
    </location>
</feature>
<dbReference type="Proteomes" id="UP001620645">
    <property type="component" value="Unassembled WGS sequence"/>
</dbReference>
<feature type="transmembrane region" description="Helical" evidence="11">
    <location>
        <begin position="116"/>
        <end position="136"/>
    </location>
</feature>
<keyword evidence="8 11" id="KW-1133">Transmembrane helix</keyword>
<protein>
    <recommendedName>
        <fullName evidence="3">dolichyl-P-Man:Man5GlcNAc2-PP-dolichol alpha-1,3-mannosyltransferase</fullName>
        <ecNumber evidence="3">2.4.1.258</ecNumber>
    </recommendedName>
</protein>
<dbReference type="InterPro" id="IPR007873">
    <property type="entry name" value="Glycosyltransferase_ALG3"/>
</dbReference>
<evidence type="ECO:0000256" key="1">
    <source>
        <dbReference type="ARBA" id="ARBA00004477"/>
    </source>
</evidence>
<dbReference type="PANTHER" id="PTHR12646">
    <property type="entry name" value="NOT56 - RELATED"/>
    <property type="match status" value="1"/>
</dbReference>
<name>A0ABD2ISQ2_HETSC</name>
<keyword evidence="9 11" id="KW-0472">Membrane</keyword>
<comment type="pathway">
    <text evidence="2">Protein modification; protein glycosylation.</text>
</comment>
<keyword evidence="4" id="KW-0328">Glycosyltransferase</keyword>
<evidence type="ECO:0000256" key="7">
    <source>
        <dbReference type="ARBA" id="ARBA00022824"/>
    </source>
</evidence>
<keyword evidence="5" id="KW-0808">Transferase</keyword>
<organism evidence="12 13">
    <name type="scientific">Heterodera schachtii</name>
    <name type="common">Sugarbeet cyst nematode worm</name>
    <name type="synonym">Tylenchus schachtii</name>
    <dbReference type="NCBI Taxonomy" id="97005"/>
    <lineage>
        <taxon>Eukaryota</taxon>
        <taxon>Metazoa</taxon>
        <taxon>Ecdysozoa</taxon>
        <taxon>Nematoda</taxon>
        <taxon>Chromadorea</taxon>
        <taxon>Rhabditida</taxon>
        <taxon>Tylenchina</taxon>
        <taxon>Tylenchomorpha</taxon>
        <taxon>Tylenchoidea</taxon>
        <taxon>Heteroderidae</taxon>
        <taxon>Heteroderinae</taxon>
        <taxon>Heterodera</taxon>
    </lineage>
</organism>
<evidence type="ECO:0000256" key="8">
    <source>
        <dbReference type="ARBA" id="ARBA00022989"/>
    </source>
</evidence>
<feature type="transmembrane region" description="Helical" evidence="11">
    <location>
        <begin position="226"/>
        <end position="248"/>
    </location>
</feature>
<evidence type="ECO:0000256" key="2">
    <source>
        <dbReference type="ARBA" id="ARBA00004922"/>
    </source>
</evidence>
<evidence type="ECO:0000256" key="10">
    <source>
        <dbReference type="ARBA" id="ARBA00049506"/>
    </source>
</evidence>
<keyword evidence="7" id="KW-0256">Endoplasmic reticulum</keyword>